<protein>
    <submittedName>
        <fullName evidence="3">Site-specific integrase</fullName>
    </submittedName>
</protein>
<evidence type="ECO:0000259" key="2">
    <source>
        <dbReference type="PROSITE" id="PS51898"/>
    </source>
</evidence>
<dbReference type="InterPro" id="IPR011010">
    <property type="entry name" value="DNA_brk_join_enz"/>
</dbReference>
<evidence type="ECO:0000313" key="3">
    <source>
        <dbReference type="EMBL" id="TGK07465.1"/>
    </source>
</evidence>
<dbReference type="Pfam" id="PF00589">
    <property type="entry name" value="Phage_integrase"/>
    <property type="match status" value="1"/>
</dbReference>
<dbReference type="InterPro" id="IPR002104">
    <property type="entry name" value="Integrase_catalytic"/>
</dbReference>
<dbReference type="InterPro" id="IPR050090">
    <property type="entry name" value="Tyrosine_recombinase_XerCD"/>
</dbReference>
<dbReference type="EMBL" id="RQEP01000005">
    <property type="protein sequence ID" value="TGK07465.1"/>
    <property type="molecule type" value="Genomic_DNA"/>
</dbReference>
<dbReference type="PANTHER" id="PTHR30349:SF64">
    <property type="entry name" value="PROPHAGE INTEGRASE INTD-RELATED"/>
    <property type="match status" value="1"/>
</dbReference>
<sequence>MKKERKAKIFNTKSSALSKEEIRVLLNASKTHENHYLWFRMLYSFGLQVAELVSLRVGDVDWESHRVRIHHSQKLNARNPLIPISLRRDLWFASQGKQYEDFLCSGRSGRVHPRTIQKMFTKLGDMTGVPVSVIRLRRSLASHLMEAGWDHESIREQLGLSSRKSLRDLVGEKPETRSGKIFPLEDIQGSAA</sequence>
<feature type="domain" description="Tyr recombinase" evidence="2">
    <location>
        <begin position="12"/>
        <end position="183"/>
    </location>
</feature>
<dbReference type="OrthoDB" id="336836at2"/>
<dbReference type="InterPro" id="IPR013762">
    <property type="entry name" value="Integrase-like_cat_sf"/>
</dbReference>
<accession>A0A4R9G864</accession>
<keyword evidence="4" id="KW-1185">Reference proteome</keyword>
<dbReference type="PANTHER" id="PTHR30349">
    <property type="entry name" value="PHAGE INTEGRASE-RELATED"/>
    <property type="match status" value="1"/>
</dbReference>
<proteinExistence type="predicted"/>
<dbReference type="Gene3D" id="1.10.443.10">
    <property type="entry name" value="Intergrase catalytic core"/>
    <property type="match status" value="1"/>
</dbReference>
<dbReference type="SUPFAM" id="SSF56349">
    <property type="entry name" value="DNA breaking-rejoining enzymes"/>
    <property type="match status" value="1"/>
</dbReference>
<dbReference type="Proteomes" id="UP000297453">
    <property type="component" value="Unassembled WGS sequence"/>
</dbReference>
<evidence type="ECO:0000256" key="1">
    <source>
        <dbReference type="ARBA" id="ARBA00023172"/>
    </source>
</evidence>
<evidence type="ECO:0000313" key="4">
    <source>
        <dbReference type="Proteomes" id="UP000297453"/>
    </source>
</evidence>
<gene>
    <name evidence="3" type="ORF">EHO59_05005</name>
</gene>
<dbReference type="AlphaFoldDB" id="A0A4R9G864"/>
<reference evidence="3" key="1">
    <citation type="journal article" date="2019" name="PLoS Negl. Trop. Dis.">
        <title>Revisiting the worldwide diversity of Leptospira species in the environment.</title>
        <authorList>
            <person name="Vincent A.T."/>
            <person name="Schiettekatte O."/>
            <person name="Bourhy P."/>
            <person name="Veyrier F.J."/>
            <person name="Picardeau M."/>
        </authorList>
    </citation>
    <scope>NUCLEOTIDE SEQUENCE [LARGE SCALE GENOMIC DNA]</scope>
    <source>
        <strain evidence="3">SSS9</strain>
    </source>
</reference>
<name>A0A4R9G864_9LEPT</name>
<dbReference type="GO" id="GO:0015074">
    <property type="term" value="P:DNA integration"/>
    <property type="evidence" value="ECO:0007669"/>
    <property type="project" value="InterPro"/>
</dbReference>
<dbReference type="GO" id="GO:0006310">
    <property type="term" value="P:DNA recombination"/>
    <property type="evidence" value="ECO:0007669"/>
    <property type="project" value="UniProtKB-KW"/>
</dbReference>
<organism evidence="3 4">
    <name type="scientific">Leptospira semungkisensis</name>
    <dbReference type="NCBI Taxonomy" id="2484985"/>
    <lineage>
        <taxon>Bacteria</taxon>
        <taxon>Pseudomonadati</taxon>
        <taxon>Spirochaetota</taxon>
        <taxon>Spirochaetia</taxon>
        <taxon>Leptospirales</taxon>
        <taxon>Leptospiraceae</taxon>
        <taxon>Leptospira</taxon>
    </lineage>
</organism>
<dbReference type="RefSeq" id="WP_135585346.1">
    <property type="nucleotide sequence ID" value="NZ_RQEP01000005.1"/>
</dbReference>
<dbReference type="GO" id="GO:0003677">
    <property type="term" value="F:DNA binding"/>
    <property type="evidence" value="ECO:0007669"/>
    <property type="project" value="InterPro"/>
</dbReference>
<comment type="caution">
    <text evidence="3">The sequence shown here is derived from an EMBL/GenBank/DDBJ whole genome shotgun (WGS) entry which is preliminary data.</text>
</comment>
<keyword evidence="1" id="KW-0233">DNA recombination</keyword>
<dbReference type="PROSITE" id="PS51898">
    <property type="entry name" value="TYR_RECOMBINASE"/>
    <property type="match status" value="1"/>
</dbReference>